<evidence type="ECO:0000313" key="5">
    <source>
        <dbReference type="EMBL" id="TBX69581.1"/>
    </source>
</evidence>
<dbReference type="GO" id="GO:0005524">
    <property type="term" value="F:ATP binding"/>
    <property type="evidence" value="ECO:0007669"/>
    <property type="project" value="UniProtKB-UniRule"/>
</dbReference>
<keyword evidence="6" id="KW-1185">Reference proteome</keyword>
<evidence type="ECO:0000256" key="3">
    <source>
        <dbReference type="PROSITE-ProRule" id="PRU00492"/>
    </source>
</evidence>
<dbReference type="RefSeq" id="WP_131475851.1">
    <property type="nucleotide sequence ID" value="NZ_SJPE01000006.1"/>
</dbReference>
<evidence type="ECO:0000313" key="6">
    <source>
        <dbReference type="Proteomes" id="UP000293300"/>
    </source>
</evidence>
<evidence type="ECO:0000259" key="4">
    <source>
        <dbReference type="PROSITE" id="PS51161"/>
    </source>
</evidence>
<dbReference type="InterPro" id="IPR054374">
    <property type="entry name" value="AF1548-like_C"/>
</dbReference>
<accession>A0A4Q9Z6B9</accession>
<reference evidence="5 6" key="1">
    <citation type="submission" date="2019-02" db="EMBL/GenBank/DDBJ databases">
        <title>Flavobacterium sp. RD-2-33 isolated from forest soil.</title>
        <authorList>
            <person name="Chaudhary D.K."/>
        </authorList>
    </citation>
    <scope>NUCLEOTIDE SEQUENCE [LARGE SCALE GENOMIC DNA]</scope>
    <source>
        <strain evidence="5 6">RD-2-33</strain>
    </source>
</reference>
<organism evidence="5 6">
    <name type="scientific">Flavobacterium silvisoli</name>
    <dbReference type="NCBI Taxonomy" id="2529433"/>
    <lineage>
        <taxon>Bacteria</taxon>
        <taxon>Pseudomonadati</taxon>
        <taxon>Bacteroidota</taxon>
        <taxon>Flavobacteriia</taxon>
        <taxon>Flavobacteriales</taxon>
        <taxon>Flavobacteriaceae</taxon>
        <taxon>Flavobacterium</taxon>
    </lineage>
</organism>
<dbReference type="InterPro" id="IPR011856">
    <property type="entry name" value="tRNA_endonuc-like_dom_sf"/>
</dbReference>
<evidence type="ECO:0000256" key="1">
    <source>
        <dbReference type="ARBA" id="ARBA00022741"/>
    </source>
</evidence>
<dbReference type="Proteomes" id="UP000293300">
    <property type="component" value="Unassembled WGS sequence"/>
</dbReference>
<proteinExistence type="predicted"/>
<dbReference type="Gene3D" id="3.40.1350.10">
    <property type="match status" value="1"/>
</dbReference>
<dbReference type="InterPro" id="IPR011335">
    <property type="entry name" value="Restrct_endonuc-II-like"/>
</dbReference>
<evidence type="ECO:0000256" key="2">
    <source>
        <dbReference type="ARBA" id="ARBA00022840"/>
    </source>
</evidence>
<dbReference type="EMBL" id="SJPE01000006">
    <property type="protein sequence ID" value="TBX69581.1"/>
    <property type="molecule type" value="Genomic_DNA"/>
</dbReference>
<name>A0A4Q9Z6B9_9FLAO</name>
<sequence>MKIVKHSGSIVDFNRDKLKSSLLKSGAGIQVVEEVLKKIDDEIYEGITTKKIYKLAFSLLKKSSNSHAARYNLRAAIQMLGPAGFFFEKYIARLFISEGYLAQTNLFLSGKCVGHEIDVAVMKNDYIEMIECKFHAGRESNSDVKVPMYILSRFNDLKDRNHTIYTKKDKLSGCWIVTNNRFTSDAMTFATCSGLKLLSWDYPSKGSLRQRIDEDQLYPVTCLTTLTAVEKDKLLVLDVILAQEVLTNTEALEKIGLSPNRIKNVIKEVSELCKYSTL</sequence>
<dbReference type="Pfam" id="PF22357">
    <property type="entry name" value="AF1548-like_C"/>
    <property type="match status" value="1"/>
</dbReference>
<dbReference type="GO" id="GO:0003676">
    <property type="term" value="F:nucleic acid binding"/>
    <property type="evidence" value="ECO:0007669"/>
    <property type="project" value="InterPro"/>
</dbReference>
<feature type="domain" description="ATP-cone" evidence="4">
    <location>
        <begin position="1"/>
        <end position="82"/>
    </location>
</feature>
<dbReference type="PROSITE" id="PS51161">
    <property type="entry name" value="ATP_CONE"/>
    <property type="match status" value="1"/>
</dbReference>
<dbReference type="Pfam" id="PF03477">
    <property type="entry name" value="ATP-cone"/>
    <property type="match status" value="1"/>
</dbReference>
<dbReference type="AlphaFoldDB" id="A0A4Q9Z6B9"/>
<dbReference type="InterPro" id="IPR005144">
    <property type="entry name" value="ATP-cone_dom"/>
</dbReference>
<gene>
    <name evidence="5" type="ORF">EZL74_06810</name>
</gene>
<dbReference type="OrthoDB" id="320396at2"/>
<protein>
    <recommendedName>
        <fullName evidence="4">ATP-cone domain-containing protein</fullName>
    </recommendedName>
</protein>
<keyword evidence="2 3" id="KW-0067">ATP-binding</keyword>
<dbReference type="SUPFAM" id="SSF52980">
    <property type="entry name" value="Restriction endonuclease-like"/>
    <property type="match status" value="1"/>
</dbReference>
<comment type="caution">
    <text evidence="5">The sequence shown here is derived from an EMBL/GenBank/DDBJ whole genome shotgun (WGS) entry which is preliminary data.</text>
</comment>
<keyword evidence="1 3" id="KW-0547">Nucleotide-binding</keyword>